<reference evidence="7" key="1">
    <citation type="journal article" date="2019" name="Int. J. Syst. Evol. Microbiol.">
        <title>The Global Catalogue of Microorganisms (GCM) 10K type strain sequencing project: providing services to taxonomists for standard genome sequencing and annotation.</title>
        <authorList>
            <consortium name="The Broad Institute Genomics Platform"/>
            <consortium name="The Broad Institute Genome Sequencing Center for Infectious Disease"/>
            <person name="Wu L."/>
            <person name="Ma J."/>
        </authorList>
    </citation>
    <scope>NUCLEOTIDE SEQUENCE [LARGE SCALE GENOMIC DNA]</scope>
    <source>
        <strain evidence="7">CCUG 55854</strain>
    </source>
</reference>
<evidence type="ECO:0000313" key="7">
    <source>
        <dbReference type="Proteomes" id="UP001597033"/>
    </source>
</evidence>
<name>A0ABW3LU85_9GAMM</name>
<proteinExistence type="predicted"/>
<dbReference type="InterPro" id="IPR017853">
    <property type="entry name" value="GH"/>
</dbReference>
<feature type="domain" description="Glycoside hydrolase family 5" evidence="5">
    <location>
        <begin position="58"/>
        <end position="467"/>
    </location>
</feature>
<dbReference type="PANTHER" id="PTHR31451">
    <property type="match status" value="1"/>
</dbReference>
<dbReference type="Gene3D" id="3.20.20.80">
    <property type="entry name" value="Glycosidases"/>
    <property type="match status" value="1"/>
</dbReference>
<dbReference type="SUPFAM" id="SSF51445">
    <property type="entry name" value="(Trans)glycosidases"/>
    <property type="match status" value="1"/>
</dbReference>
<dbReference type="InterPro" id="IPR045053">
    <property type="entry name" value="MAN-like"/>
</dbReference>
<accession>A0ABW3LU85</accession>
<evidence type="ECO:0000313" key="6">
    <source>
        <dbReference type="EMBL" id="MFD1041525.1"/>
    </source>
</evidence>
<evidence type="ECO:0000256" key="3">
    <source>
        <dbReference type="ARBA" id="ARBA00022801"/>
    </source>
</evidence>
<gene>
    <name evidence="6" type="ORF">ACFQ2N_04070</name>
</gene>
<keyword evidence="7" id="KW-1185">Reference proteome</keyword>
<dbReference type="EC" id="3.2.1.78" evidence="2"/>
<evidence type="ECO:0000256" key="4">
    <source>
        <dbReference type="ARBA" id="ARBA00023295"/>
    </source>
</evidence>
<dbReference type="Proteomes" id="UP001597033">
    <property type="component" value="Unassembled WGS sequence"/>
</dbReference>
<dbReference type="EMBL" id="JBHTKN010000002">
    <property type="protein sequence ID" value="MFD1041525.1"/>
    <property type="molecule type" value="Genomic_DNA"/>
</dbReference>
<organism evidence="6 7">
    <name type="scientific">Pseudoxanthomonas kaohsiungensis</name>
    <dbReference type="NCBI Taxonomy" id="283923"/>
    <lineage>
        <taxon>Bacteria</taxon>
        <taxon>Pseudomonadati</taxon>
        <taxon>Pseudomonadota</taxon>
        <taxon>Gammaproteobacteria</taxon>
        <taxon>Lysobacterales</taxon>
        <taxon>Lysobacteraceae</taxon>
        <taxon>Pseudoxanthomonas</taxon>
    </lineage>
</organism>
<evidence type="ECO:0000256" key="1">
    <source>
        <dbReference type="ARBA" id="ARBA00001678"/>
    </source>
</evidence>
<dbReference type="RefSeq" id="WP_238394383.1">
    <property type="nucleotide sequence ID" value="NZ_PDWO01000011.1"/>
</dbReference>
<sequence>MPAGWAGGFGRIAMWGVLSLSVVLAACSRRPANEADGGANAAAGSAAATPAVTSRQSGFVKVEGTRFVLDGKPYRFAGANFWYGAYLGAPDGVGDRERLRAELDQLKAAGIDNLRVLAMSEASGFKRGVRPAIMSAPGQYDEAMLQGLDYLLAEMARRDMKAVLYLNNFWQWSGGMSQYVAWATGGSVSEHDPDLTGDWNGFMQNSARFYAIPEAQAWYRDAIATVVGRTNSITGVAYVDDPTVMSWQLANEPRPGSDAGGKANADGYVRWIDETAGYIRGLAPKQLVSTGSEGEKGSAGDMALFVRAHDTPNVDYLTFHLWPSNWSWIDHKDPAARLDSGLATSLDYIDRHIEVAGKLGKPIVLSEFGLNRDQGAYDPASGTQARDRFYQAIYARLLERMQAGDAIAGSNFWAWGGRGRTTNADWMWAPGDPFTGDPPQEAQGLFSLFDSDASTLGIVSDHARAVHALP</sequence>
<evidence type="ECO:0000256" key="2">
    <source>
        <dbReference type="ARBA" id="ARBA00012706"/>
    </source>
</evidence>
<comment type="caution">
    <text evidence="6">The sequence shown here is derived from an EMBL/GenBank/DDBJ whole genome shotgun (WGS) entry which is preliminary data.</text>
</comment>
<keyword evidence="3" id="KW-0378">Hydrolase</keyword>
<dbReference type="Pfam" id="PF26410">
    <property type="entry name" value="GH5_mannosidase"/>
    <property type="match status" value="1"/>
</dbReference>
<dbReference type="PANTHER" id="PTHR31451:SF40">
    <property type="entry name" value="GLYCOSIDE HYDROLASE FAMILY 5 DOMAIN-CONTAINING PROTEIN"/>
    <property type="match status" value="1"/>
</dbReference>
<comment type="catalytic activity">
    <reaction evidence="1">
        <text>Random hydrolysis of (1-&gt;4)-beta-D-mannosidic linkages in mannans, galactomannans and glucomannans.</text>
        <dbReference type="EC" id="3.2.1.78"/>
    </reaction>
</comment>
<protein>
    <recommendedName>
        <fullName evidence="2">mannan endo-1,4-beta-mannosidase</fullName>
        <ecNumber evidence="2">3.2.1.78</ecNumber>
    </recommendedName>
</protein>
<keyword evidence="4" id="KW-0326">Glycosidase</keyword>
<dbReference type="InterPro" id="IPR001547">
    <property type="entry name" value="Glyco_hydro_5"/>
</dbReference>
<evidence type="ECO:0000259" key="5">
    <source>
        <dbReference type="Pfam" id="PF26410"/>
    </source>
</evidence>